<dbReference type="GO" id="GO:0009698">
    <property type="term" value="P:phenylpropanoid metabolic process"/>
    <property type="evidence" value="ECO:0007669"/>
    <property type="project" value="UniProtKB-KW"/>
</dbReference>
<keyword evidence="10" id="KW-0472">Membrane</keyword>
<accession>A0A166F5A8</accession>
<dbReference type="KEGG" id="dcr:108206420"/>
<dbReference type="OMA" id="YIMPKFD"/>
<evidence type="ECO:0000256" key="8">
    <source>
        <dbReference type="ARBA" id="ARBA00034252"/>
    </source>
</evidence>
<gene>
    <name evidence="13" type="ORF">DCAR_008197</name>
    <name evidence="14" type="ORF">DCAR_0209267</name>
</gene>
<dbReference type="AlphaFoldDB" id="A0A166F5A8"/>
<reference evidence="13" key="1">
    <citation type="journal article" date="2016" name="Nat. Genet.">
        <title>A high-quality carrot genome assembly provides new insights into carotenoid accumulation and asterid genome evolution.</title>
        <authorList>
            <person name="Iorizzo M."/>
            <person name="Ellison S."/>
            <person name="Senalik D."/>
            <person name="Zeng P."/>
            <person name="Satapoomin P."/>
            <person name="Huang J."/>
            <person name="Bowman M."/>
            <person name="Iovene M."/>
            <person name="Sanseverino W."/>
            <person name="Cavagnaro P."/>
            <person name="Yildiz M."/>
            <person name="Macko-Podgorni A."/>
            <person name="Moranska E."/>
            <person name="Grzebelus E."/>
            <person name="Grzebelus D."/>
            <person name="Ashrafi H."/>
            <person name="Zheng Z."/>
            <person name="Cheng S."/>
            <person name="Spooner D."/>
            <person name="Van Deynze A."/>
            <person name="Simon P."/>
        </authorList>
    </citation>
    <scope>NUCLEOTIDE SEQUENCE [LARGE SCALE GENOMIC DNA]</scope>
    <source>
        <tissue evidence="13">Leaf</tissue>
    </source>
</reference>
<feature type="domain" description="AMP-dependent synthetase/ligase" evidence="11">
    <location>
        <begin position="61"/>
        <end position="425"/>
    </location>
</feature>
<comment type="catalytic activity">
    <reaction evidence="8">
        <text>(E)-4-coumarate + ATP + CoA = (E)-4-coumaroyl-CoA + AMP + diphosphate</text>
        <dbReference type="Rhea" id="RHEA:19641"/>
        <dbReference type="ChEBI" id="CHEBI:12876"/>
        <dbReference type="ChEBI" id="CHEBI:30616"/>
        <dbReference type="ChEBI" id="CHEBI:33019"/>
        <dbReference type="ChEBI" id="CHEBI:57287"/>
        <dbReference type="ChEBI" id="CHEBI:85008"/>
        <dbReference type="ChEBI" id="CHEBI:456215"/>
        <dbReference type="EC" id="6.2.1.12"/>
    </reaction>
    <physiologicalReaction direction="left-to-right" evidence="8">
        <dbReference type="Rhea" id="RHEA:19642"/>
    </physiologicalReaction>
</comment>
<evidence type="ECO:0000256" key="3">
    <source>
        <dbReference type="ARBA" id="ARBA00012959"/>
    </source>
</evidence>
<dbReference type="PANTHER" id="PTHR24096:SF149">
    <property type="entry name" value="AMP-BINDING DOMAIN-CONTAINING PROTEIN-RELATED"/>
    <property type="match status" value="1"/>
</dbReference>
<evidence type="ECO:0000256" key="5">
    <source>
        <dbReference type="ARBA" id="ARBA00022741"/>
    </source>
</evidence>
<dbReference type="Gramene" id="KZN07360">
    <property type="protein sequence ID" value="KZN07360"/>
    <property type="gene ID" value="DCAR_008197"/>
</dbReference>
<dbReference type="Pfam" id="PF13193">
    <property type="entry name" value="AMP-binding_C"/>
    <property type="match status" value="1"/>
</dbReference>
<feature type="transmembrane region" description="Helical" evidence="10">
    <location>
        <begin position="103"/>
        <end position="128"/>
    </location>
</feature>
<evidence type="ECO:0000256" key="7">
    <source>
        <dbReference type="ARBA" id="ARBA00023051"/>
    </source>
</evidence>
<evidence type="ECO:0000313" key="14">
    <source>
        <dbReference type="EMBL" id="WOG90026.1"/>
    </source>
</evidence>
<keyword evidence="6" id="KW-0067">ATP-binding</keyword>
<evidence type="ECO:0000259" key="11">
    <source>
        <dbReference type="Pfam" id="PF00501"/>
    </source>
</evidence>
<dbReference type="CDD" id="cd05904">
    <property type="entry name" value="4CL"/>
    <property type="match status" value="1"/>
</dbReference>
<organism evidence="13">
    <name type="scientific">Daucus carota subsp. sativus</name>
    <name type="common">Carrot</name>
    <dbReference type="NCBI Taxonomy" id="79200"/>
    <lineage>
        <taxon>Eukaryota</taxon>
        <taxon>Viridiplantae</taxon>
        <taxon>Streptophyta</taxon>
        <taxon>Embryophyta</taxon>
        <taxon>Tracheophyta</taxon>
        <taxon>Spermatophyta</taxon>
        <taxon>Magnoliopsida</taxon>
        <taxon>eudicotyledons</taxon>
        <taxon>Gunneridae</taxon>
        <taxon>Pentapetalae</taxon>
        <taxon>asterids</taxon>
        <taxon>campanulids</taxon>
        <taxon>Apiales</taxon>
        <taxon>Apiaceae</taxon>
        <taxon>Apioideae</taxon>
        <taxon>Scandiceae</taxon>
        <taxon>Daucinae</taxon>
        <taxon>Daucus</taxon>
        <taxon>Daucus sect. Daucus</taxon>
    </lineage>
</organism>
<dbReference type="EC" id="6.2.1.12" evidence="3"/>
<evidence type="ECO:0000256" key="9">
    <source>
        <dbReference type="SAM" id="MobiDB-lite"/>
    </source>
</evidence>
<evidence type="ECO:0000313" key="13">
    <source>
        <dbReference type="EMBL" id="KZN07360.1"/>
    </source>
</evidence>
<feature type="transmembrane region" description="Helical" evidence="10">
    <location>
        <begin position="255"/>
        <end position="278"/>
    </location>
</feature>
<keyword evidence="10" id="KW-1133">Transmembrane helix</keyword>
<dbReference type="EMBL" id="LNRQ01000002">
    <property type="protein sequence ID" value="KZN07360.1"/>
    <property type="molecule type" value="Genomic_DNA"/>
</dbReference>
<dbReference type="InterPro" id="IPR045851">
    <property type="entry name" value="AMP-bd_C_sf"/>
</dbReference>
<sequence length="567" mass="62380">MATDARSQETKTTETFSNIRNPNAHPSWYSPQTGVYKSVYKPVSLPNEPVLDVVSFIFSKKHNGVSALVDSSSGLSISYRELLPLVKSVACGLQKMGVKQGDVVMILLPNSIYFPVILLGVMCMGAVVSTMNPLSSFSELKRQTAACHAKVVFSLVDNVENLSALGVSAVAVPERFDYESVPREFSRFYELISSDASLFSRPVIRQEDTAAVMHSSGTTGTSKGVVLTHKNFIAMVELFVRFEASQYDLVSWEMVYLAVLPMFHIYGLSLFVMGLLSLGSKIVVMRKYNADEMPNVIQKYGVTHFPVVPPLLAALTRAAHTDERVKLKGLKQVSCGAASLSAKNIEDFANALPHVDFIQGYGMTESTAVATRGFNTDSRKNYYSVGLLSPNMEAKIVDSLAGVFKGPGSMGELWLRGPSIMKGYLNNLEETMSTMDEEGWLHTGDICYFDKNGYLYLIDRLKEIIKYNGFQIAPAELEAILITHPEVADVAVTAAKDEVTGEIPVAFVVKRHGSGSRISEAELIDYTAKQVAPYKKVRKVVFTNSIPRSAAGKILRRELRNFLPSKI</sequence>
<dbReference type="SUPFAM" id="SSF56801">
    <property type="entry name" value="Acetyl-CoA synthetase-like"/>
    <property type="match status" value="1"/>
</dbReference>
<dbReference type="FunFam" id="3.40.50.12780:FF:000003">
    <property type="entry name" value="Long-chain-fatty-acid--CoA ligase FadD"/>
    <property type="match status" value="1"/>
</dbReference>
<dbReference type="InterPro" id="IPR025110">
    <property type="entry name" value="AMP-bd_C"/>
</dbReference>
<dbReference type="PANTHER" id="PTHR24096">
    <property type="entry name" value="LONG-CHAIN-FATTY-ACID--COA LIGASE"/>
    <property type="match status" value="1"/>
</dbReference>
<keyword evidence="4" id="KW-0436">Ligase</keyword>
<dbReference type="OrthoDB" id="10253869at2759"/>
<proteinExistence type="inferred from homology"/>
<keyword evidence="10" id="KW-0812">Transmembrane</keyword>
<evidence type="ECO:0000256" key="10">
    <source>
        <dbReference type="SAM" id="Phobius"/>
    </source>
</evidence>
<dbReference type="GO" id="GO:0106286">
    <property type="term" value="F:(E)-caffeate-CoA ligase activity"/>
    <property type="evidence" value="ECO:0007669"/>
    <property type="project" value="UniProtKB-ARBA"/>
</dbReference>
<name>A0A166F5A8_DAUCS</name>
<dbReference type="Pfam" id="PF00501">
    <property type="entry name" value="AMP-binding"/>
    <property type="match status" value="1"/>
</dbReference>
<dbReference type="InterPro" id="IPR042099">
    <property type="entry name" value="ANL_N_sf"/>
</dbReference>
<feature type="domain" description="AMP-binding enzyme C-terminal" evidence="12">
    <location>
        <begin position="476"/>
        <end position="553"/>
    </location>
</feature>
<dbReference type="Proteomes" id="UP000077755">
    <property type="component" value="Chromosome 2"/>
</dbReference>
<dbReference type="GO" id="GO:0016207">
    <property type="term" value="F:4-coumarate-CoA ligase activity"/>
    <property type="evidence" value="ECO:0007669"/>
    <property type="project" value="UniProtKB-EC"/>
</dbReference>
<keyword evidence="15" id="KW-1185">Reference proteome</keyword>
<dbReference type="InterPro" id="IPR020845">
    <property type="entry name" value="AMP-binding_CS"/>
</dbReference>
<evidence type="ECO:0000256" key="1">
    <source>
        <dbReference type="ARBA" id="ARBA00004930"/>
    </source>
</evidence>
<evidence type="ECO:0000256" key="4">
    <source>
        <dbReference type="ARBA" id="ARBA00022598"/>
    </source>
</evidence>
<evidence type="ECO:0000256" key="2">
    <source>
        <dbReference type="ARBA" id="ARBA00006432"/>
    </source>
</evidence>
<comment type="pathway">
    <text evidence="1">Phytoalexin biosynthesis; 3,4',5-trihydroxystilbene biosynthesis; 3,4',5-trihydroxystilbene from trans-4-coumarate: step 1/2.</text>
</comment>
<dbReference type="UniPathway" id="UPA00372">
    <property type="reaction ID" value="UER00547"/>
</dbReference>
<keyword evidence="7" id="KW-0587">Phenylpropanoid metabolism</keyword>
<protein>
    <recommendedName>
        <fullName evidence="3">4-coumarate--CoA ligase</fullName>
        <ecNumber evidence="3">6.2.1.12</ecNumber>
    </recommendedName>
</protein>
<dbReference type="Gene3D" id="3.30.300.30">
    <property type="match status" value="1"/>
</dbReference>
<keyword evidence="5" id="KW-0547">Nucleotide-binding</keyword>
<evidence type="ECO:0000313" key="15">
    <source>
        <dbReference type="Proteomes" id="UP000077755"/>
    </source>
</evidence>
<feature type="region of interest" description="Disordered" evidence="9">
    <location>
        <begin position="1"/>
        <end position="25"/>
    </location>
</feature>
<dbReference type="InterPro" id="IPR000873">
    <property type="entry name" value="AMP-dep_synth/lig_dom"/>
</dbReference>
<evidence type="ECO:0000259" key="12">
    <source>
        <dbReference type="Pfam" id="PF13193"/>
    </source>
</evidence>
<dbReference type="GO" id="GO:0005777">
    <property type="term" value="C:peroxisome"/>
    <property type="evidence" value="ECO:0007669"/>
    <property type="project" value="EnsemblPlants"/>
</dbReference>
<comment type="similarity">
    <text evidence="2">Belongs to the ATP-dependent AMP-binding enzyme family.</text>
</comment>
<dbReference type="Gene3D" id="3.40.50.12780">
    <property type="entry name" value="N-terminal domain of ligase-like"/>
    <property type="match status" value="1"/>
</dbReference>
<dbReference type="GO" id="GO:0005524">
    <property type="term" value="F:ATP binding"/>
    <property type="evidence" value="ECO:0007669"/>
    <property type="project" value="UniProtKB-KW"/>
</dbReference>
<evidence type="ECO:0000256" key="6">
    <source>
        <dbReference type="ARBA" id="ARBA00022840"/>
    </source>
</evidence>
<dbReference type="GO" id="GO:0050563">
    <property type="term" value="F:trans-feruloyl-CoA synthase activity"/>
    <property type="evidence" value="ECO:0007669"/>
    <property type="project" value="UniProtKB-ARBA"/>
</dbReference>
<dbReference type="PROSITE" id="PS00455">
    <property type="entry name" value="AMP_BINDING"/>
    <property type="match status" value="1"/>
</dbReference>
<dbReference type="GO" id="GO:0006744">
    <property type="term" value="P:ubiquinone biosynthetic process"/>
    <property type="evidence" value="ECO:0007669"/>
    <property type="project" value="EnsemblPlants"/>
</dbReference>
<feature type="compositionally biased region" description="Basic and acidic residues" evidence="9">
    <location>
        <begin position="1"/>
        <end position="12"/>
    </location>
</feature>
<dbReference type="EMBL" id="CP093344">
    <property type="protein sequence ID" value="WOG90026.1"/>
    <property type="molecule type" value="Genomic_DNA"/>
</dbReference>
<reference evidence="14" key="2">
    <citation type="submission" date="2022-03" db="EMBL/GenBank/DDBJ databases">
        <title>Draft title - Genomic analysis of global carrot germplasm unveils the trajectory of domestication and the origin of high carotenoid orange carrot.</title>
        <authorList>
            <person name="Iorizzo M."/>
            <person name="Ellison S."/>
            <person name="Senalik D."/>
            <person name="Macko-Podgorni A."/>
            <person name="Grzebelus D."/>
            <person name="Bostan H."/>
            <person name="Rolling W."/>
            <person name="Curaba J."/>
            <person name="Simon P."/>
        </authorList>
    </citation>
    <scope>NUCLEOTIDE SEQUENCE</scope>
    <source>
        <tissue evidence="14">Leaf</tissue>
    </source>
</reference>
<dbReference type="STRING" id="79200.A0A166F5A8"/>
<dbReference type="FunFam" id="3.30.300.30:FF:000007">
    <property type="entry name" value="4-coumarate--CoA ligase 2"/>
    <property type="match status" value="1"/>
</dbReference>